<dbReference type="InterPro" id="IPR027267">
    <property type="entry name" value="AH/BAR_dom_sf"/>
</dbReference>
<dbReference type="Gene3D" id="1.20.1270.60">
    <property type="entry name" value="Arfaptin homology (AH) domain/BAR domain"/>
    <property type="match status" value="1"/>
</dbReference>
<dbReference type="InterPro" id="IPR004148">
    <property type="entry name" value="BAR_dom"/>
</dbReference>
<organism evidence="3 4">
    <name type="scientific">Sporothrix bragantina</name>
    <dbReference type="NCBI Taxonomy" id="671064"/>
    <lineage>
        <taxon>Eukaryota</taxon>
        <taxon>Fungi</taxon>
        <taxon>Dikarya</taxon>
        <taxon>Ascomycota</taxon>
        <taxon>Pezizomycotina</taxon>
        <taxon>Sordariomycetes</taxon>
        <taxon>Sordariomycetidae</taxon>
        <taxon>Ophiostomatales</taxon>
        <taxon>Ophiostomataceae</taxon>
        <taxon>Sporothrix</taxon>
    </lineage>
</organism>
<comment type="caution">
    <text evidence="3">The sequence shown here is derived from an EMBL/GenBank/DDBJ whole genome shotgun (WGS) entry which is preliminary data.</text>
</comment>
<dbReference type="Pfam" id="PF10455">
    <property type="entry name" value="BAR_2"/>
    <property type="match status" value="1"/>
</dbReference>
<dbReference type="CDD" id="cd07600">
    <property type="entry name" value="BAR_Gvp36"/>
    <property type="match status" value="1"/>
</dbReference>
<evidence type="ECO:0000256" key="1">
    <source>
        <dbReference type="SAM" id="Coils"/>
    </source>
</evidence>
<dbReference type="EMBL" id="CAWUHC010000107">
    <property type="protein sequence ID" value="CAK7232640.1"/>
    <property type="molecule type" value="Genomic_DNA"/>
</dbReference>
<evidence type="ECO:0000313" key="3">
    <source>
        <dbReference type="EMBL" id="CAK7232640.1"/>
    </source>
</evidence>
<feature type="domain" description="BAR" evidence="2">
    <location>
        <begin position="14"/>
        <end position="307"/>
    </location>
</feature>
<dbReference type="SMART" id="SM00721">
    <property type="entry name" value="BAR"/>
    <property type="match status" value="1"/>
</dbReference>
<dbReference type="InterPro" id="IPR018859">
    <property type="entry name" value="BAR_dom-cont"/>
</dbReference>
<evidence type="ECO:0000313" key="4">
    <source>
        <dbReference type="Proteomes" id="UP001642406"/>
    </source>
</evidence>
<keyword evidence="1" id="KW-0175">Coiled coil</keyword>
<dbReference type="SUPFAM" id="SSF103657">
    <property type="entry name" value="BAR/IMD domain-like"/>
    <property type="match status" value="1"/>
</dbReference>
<name>A0ABP0CNR4_9PEZI</name>
<protein>
    <submittedName>
        <fullName evidence="3">BAR domain-containing protein</fullName>
    </submittedName>
</protein>
<reference evidence="3 4" key="1">
    <citation type="submission" date="2024-01" db="EMBL/GenBank/DDBJ databases">
        <authorList>
            <person name="Allen C."/>
            <person name="Tagirdzhanova G."/>
        </authorList>
    </citation>
    <scope>NUCLEOTIDE SEQUENCE [LARGE SCALE GENOMIC DNA]</scope>
</reference>
<proteinExistence type="predicted"/>
<evidence type="ECO:0000259" key="2">
    <source>
        <dbReference type="SMART" id="SM00721"/>
    </source>
</evidence>
<keyword evidence="4" id="KW-1185">Reference proteome</keyword>
<feature type="coiled-coil region" evidence="1">
    <location>
        <begin position="235"/>
        <end position="262"/>
    </location>
</feature>
<accession>A0ABP0CNR4</accession>
<gene>
    <name evidence="3" type="primary">GVP36</name>
    <name evidence="3" type="ORF">SBRCBS47491_008340</name>
</gene>
<dbReference type="Proteomes" id="UP001642406">
    <property type="component" value="Unassembled WGS sequence"/>
</dbReference>
<sequence>MDFKNIGKSFSNIGATITPFASRTFQYTKEQLGQVEDKTQLPPDYIDLEKRVDALKQVHQKMLAVTTQYSHEPYDYPPNIKETFTDLGRTVSEKVTLLSSASSPAEAQAALTAPPSAKPQPKTFSHAIARASLASSQTLHQQHTGAGEDPLASALEKYALAMERVGEARLAQDAQIQSQFLAGWNTTLNTNLQFATRARKNVEKSRLSLDAVKARVKGNTWKLPGGAGAARTGEHQDEAELSPEAQEEIEKAEDEFVTQTEEAFGVMKNVLDTPEPLRNLSELINAQMEYYKKSYEILSELAPLIDGLQVEQEANYRKSRENASS</sequence>